<evidence type="ECO:0008006" key="4">
    <source>
        <dbReference type="Google" id="ProtNLM"/>
    </source>
</evidence>
<keyword evidence="3" id="KW-1185">Reference proteome</keyword>
<gene>
    <name evidence="2" type="ORF">PIN31115_03508</name>
</gene>
<keyword evidence="1" id="KW-0472">Membrane</keyword>
<protein>
    <recommendedName>
        <fullName evidence="4">DUF2964 domain-containing protein</fullName>
    </recommendedName>
</protein>
<evidence type="ECO:0000313" key="2">
    <source>
        <dbReference type="EMBL" id="VVE28615.1"/>
    </source>
</evidence>
<sequence length="67" mass="7135">MCSDTRVVIAAISAFVMLGGMFATIHGLLFDLPNIAHYGVASVIVGATLMATMLIPWGARDEQPESR</sequence>
<dbReference type="AlphaFoldDB" id="A0A5E4WZ07"/>
<organism evidence="2 3">
    <name type="scientific">Pandoraea iniqua</name>
    <dbReference type="NCBI Taxonomy" id="2508288"/>
    <lineage>
        <taxon>Bacteria</taxon>
        <taxon>Pseudomonadati</taxon>
        <taxon>Pseudomonadota</taxon>
        <taxon>Betaproteobacteria</taxon>
        <taxon>Burkholderiales</taxon>
        <taxon>Burkholderiaceae</taxon>
        <taxon>Pandoraea</taxon>
    </lineage>
</organism>
<proteinExistence type="predicted"/>
<name>A0A5E4WZ07_9BURK</name>
<accession>A0A5E4WZ07</accession>
<evidence type="ECO:0000256" key="1">
    <source>
        <dbReference type="SAM" id="Phobius"/>
    </source>
</evidence>
<feature type="transmembrane region" description="Helical" evidence="1">
    <location>
        <begin position="7"/>
        <end position="29"/>
    </location>
</feature>
<evidence type="ECO:0000313" key="3">
    <source>
        <dbReference type="Proteomes" id="UP000333828"/>
    </source>
</evidence>
<keyword evidence="1" id="KW-1133">Transmembrane helix</keyword>
<reference evidence="2 3" key="1">
    <citation type="submission" date="2019-08" db="EMBL/GenBank/DDBJ databases">
        <authorList>
            <person name="Peeters C."/>
        </authorList>
    </citation>
    <scope>NUCLEOTIDE SEQUENCE [LARGE SCALE GENOMIC DNA]</scope>
    <source>
        <strain evidence="2 3">LMG 31115</strain>
    </source>
</reference>
<dbReference type="RefSeq" id="WP_058378411.1">
    <property type="nucleotide sequence ID" value="NZ_CABPSF010000003.1"/>
</dbReference>
<dbReference type="EMBL" id="CABPSI010000004">
    <property type="protein sequence ID" value="VVE28615.1"/>
    <property type="molecule type" value="Genomic_DNA"/>
</dbReference>
<feature type="transmembrane region" description="Helical" evidence="1">
    <location>
        <begin position="35"/>
        <end position="57"/>
    </location>
</feature>
<keyword evidence="1" id="KW-0812">Transmembrane</keyword>
<dbReference type="Proteomes" id="UP000333828">
    <property type="component" value="Unassembled WGS sequence"/>
</dbReference>
<dbReference type="Pfam" id="PF11177">
    <property type="entry name" value="DUF2964"/>
    <property type="match status" value="1"/>
</dbReference>
<dbReference type="InterPro" id="IPR021347">
    <property type="entry name" value="DUF2964"/>
</dbReference>